<gene>
    <name evidence="2" type="ORF">FHR84_004193</name>
</gene>
<evidence type="ECO:0000256" key="1">
    <source>
        <dbReference type="SAM" id="MobiDB-lite"/>
    </source>
</evidence>
<dbReference type="EMBL" id="JACBYW010000009">
    <property type="protein sequence ID" value="NYH80825.1"/>
    <property type="molecule type" value="Genomic_DNA"/>
</dbReference>
<feature type="compositionally biased region" description="Low complexity" evidence="1">
    <location>
        <begin position="38"/>
        <end position="51"/>
    </location>
</feature>
<organism evidence="2 3">
    <name type="scientific">Actinopolyspora biskrensis</name>
    <dbReference type="NCBI Taxonomy" id="1470178"/>
    <lineage>
        <taxon>Bacteria</taxon>
        <taxon>Bacillati</taxon>
        <taxon>Actinomycetota</taxon>
        <taxon>Actinomycetes</taxon>
        <taxon>Actinopolysporales</taxon>
        <taxon>Actinopolysporaceae</taxon>
        <taxon>Actinopolyspora</taxon>
    </lineage>
</organism>
<proteinExistence type="predicted"/>
<dbReference type="InterPro" id="IPR024520">
    <property type="entry name" value="DUF3558"/>
</dbReference>
<feature type="region of interest" description="Disordered" evidence="1">
    <location>
        <begin position="30"/>
        <end position="58"/>
    </location>
</feature>
<dbReference type="RefSeq" id="WP_179537131.1">
    <property type="nucleotide sequence ID" value="NZ_JACBYW010000009.1"/>
</dbReference>
<name>A0A852Z656_9ACTN</name>
<evidence type="ECO:0000313" key="3">
    <source>
        <dbReference type="Proteomes" id="UP000548304"/>
    </source>
</evidence>
<dbReference type="AlphaFoldDB" id="A0A852Z656"/>
<comment type="caution">
    <text evidence="2">The sequence shown here is derived from an EMBL/GenBank/DDBJ whole genome shotgun (WGS) entry which is preliminary data.</text>
</comment>
<accession>A0A852Z656</accession>
<keyword evidence="3" id="KW-1185">Reference proteome</keyword>
<dbReference type="Proteomes" id="UP000548304">
    <property type="component" value="Unassembled WGS sequence"/>
</dbReference>
<protein>
    <recommendedName>
        <fullName evidence="4">DUF3558 domain-containing protein</fullName>
    </recommendedName>
</protein>
<sequence length="204" mass="21266">MTFSSGFRRSAIVVGGVVLSAVLTACGGSGAESPSIEDQSTGTSDSQSSSGAEITNPKDAAAADVCSLLPVEVASQLGFKEQGEKESSMTNPEASDACYWESPDGGATKNSFAVSDGRSIQQYYDNPDSFYDFNKLNISGYPAVRANKDDPMSAGSCNIFLAPKQDQVVQSHSTLNAEDTGKVDPCAQAKKALKLSVSSWPAAK</sequence>
<evidence type="ECO:0000313" key="2">
    <source>
        <dbReference type="EMBL" id="NYH80825.1"/>
    </source>
</evidence>
<reference evidence="2 3" key="1">
    <citation type="submission" date="2020-07" db="EMBL/GenBank/DDBJ databases">
        <title>Genomic Encyclopedia of Type Strains, Phase III (KMG-III): the genomes of soil and plant-associated and newly described type strains.</title>
        <authorList>
            <person name="Whitman W."/>
        </authorList>
    </citation>
    <scope>NUCLEOTIDE SEQUENCE [LARGE SCALE GENOMIC DNA]</scope>
    <source>
        <strain evidence="2 3">CECT 8576</strain>
    </source>
</reference>
<dbReference type="Pfam" id="PF12079">
    <property type="entry name" value="DUF3558"/>
    <property type="match status" value="1"/>
</dbReference>
<evidence type="ECO:0008006" key="4">
    <source>
        <dbReference type="Google" id="ProtNLM"/>
    </source>
</evidence>